<dbReference type="RefSeq" id="WP_055297694.1">
    <property type="nucleotide sequence ID" value="NZ_JBKVOV010000002.1"/>
</dbReference>
<evidence type="ECO:0000313" key="1">
    <source>
        <dbReference type="EMBL" id="RYS80258.1"/>
    </source>
</evidence>
<dbReference type="EMBL" id="RCYR01000010">
    <property type="protein sequence ID" value="RYS80258.1"/>
    <property type="molecule type" value="Genomic_DNA"/>
</dbReference>
<evidence type="ECO:0000313" key="2">
    <source>
        <dbReference type="Proteomes" id="UP000292665"/>
    </source>
</evidence>
<dbReference type="Proteomes" id="UP000292665">
    <property type="component" value="Unassembled WGS sequence"/>
</dbReference>
<organism evidence="1 2">
    <name type="scientific">[Ruminococcus] torques</name>
    <dbReference type="NCBI Taxonomy" id="33039"/>
    <lineage>
        <taxon>Bacteria</taxon>
        <taxon>Bacillati</taxon>
        <taxon>Bacillota</taxon>
        <taxon>Clostridia</taxon>
        <taxon>Lachnospirales</taxon>
        <taxon>Lachnospiraceae</taxon>
        <taxon>Mediterraneibacter</taxon>
    </lineage>
</organism>
<reference evidence="1 2" key="1">
    <citation type="journal article" date="2019" name="Science, e1252229">
        <title>Invertible promoters mediate bacterial phase variation, antibiotic resistance, and host adaptation in the gut.</title>
        <authorList>
            <person name="Jiang X."/>
            <person name="Hall A.B."/>
            <person name="Arthur T.D."/>
            <person name="Plichta D.R."/>
            <person name="Covington C.T."/>
            <person name="Poyet M."/>
            <person name="Crothers J."/>
            <person name="Moses P.L."/>
            <person name="Tolonen A.C."/>
            <person name="Vlamakis H."/>
            <person name="Alm E.J."/>
            <person name="Xavier R.J."/>
        </authorList>
    </citation>
    <scope>NUCLEOTIDE SEQUENCE [LARGE SCALE GENOMIC DNA]</scope>
    <source>
        <strain evidence="2">aa_0143</strain>
    </source>
</reference>
<sequence length="128" mass="14640">MRTENKDKELNHRHFIGVRLTDVELNLLDQGAACFSISRSEYVRKLLLEKQIYHQVEVVADMNDLKKLVSEYGKIGSNLNQIARYFNTGGSRSLAVENEIHQCIADLFQLRKKVLKLAGGKNGNRKTH</sequence>
<dbReference type="AlphaFoldDB" id="A0A4Q5C7U9"/>
<dbReference type="InterPro" id="IPR053842">
    <property type="entry name" value="NikA-like"/>
</dbReference>
<gene>
    <name evidence="1" type="primary">mobC</name>
    <name evidence="1" type="ORF">EAI93_06655</name>
</gene>
<proteinExistence type="predicted"/>
<protein>
    <submittedName>
        <fullName evidence="1">Plasmid mobilization relaxosome protein MobC</fullName>
    </submittedName>
</protein>
<accession>A0A4Q5C7U9</accession>
<name>A0A4Q5C7U9_9FIRM</name>
<comment type="caution">
    <text evidence="1">The sequence shown here is derived from an EMBL/GenBank/DDBJ whole genome shotgun (WGS) entry which is preliminary data.</text>
</comment>
<dbReference type="Pfam" id="PF21983">
    <property type="entry name" value="NikA-like"/>
    <property type="match status" value="1"/>
</dbReference>